<dbReference type="EMBL" id="QKYT01000634">
    <property type="protein sequence ID" value="RIA82749.1"/>
    <property type="molecule type" value="Genomic_DNA"/>
</dbReference>
<comment type="caution">
    <text evidence="1">The sequence shown here is derived from an EMBL/GenBank/DDBJ whole genome shotgun (WGS) entry which is preliminary data.</text>
</comment>
<dbReference type="Proteomes" id="UP000265703">
    <property type="component" value="Unassembled WGS sequence"/>
</dbReference>
<keyword evidence="2" id="KW-1185">Reference proteome</keyword>
<proteinExistence type="predicted"/>
<evidence type="ECO:0000313" key="1">
    <source>
        <dbReference type="EMBL" id="RIA82749.1"/>
    </source>
</evidence>
<organism evidence="1 2">
    <name type="scientific">Glomus cerebriforme</name>
    <dbReference type="NCBI Taxonomy" id="658196"/>
    <lineage>
        <taxon>Eukaryota</taxon>
        <taxon>Fungi</taxon>
        <taxon>Fungi incertae sedis</taxon>
        <taxon>Mucoromycota</taxon>
        <taxon>Glomeromycotina</taxon>
        <taxon>Glomeromycetes</taxon>
        <taxon>Glomerales</taxon>
        <taxon>Glomeraceae</taxon>
        <taxon>Glomus</taxon>
    </lineage>
</organism>
<accession>A0A397SCZ8</accession>
<name>A0A397SCZ8_9GLOM</name>
<sequence>MSEKFEGARRTGGSCVGVILAEETLFRGPERENFARLSLCLMFKDFSQSMRALQWMSHVTLQRSINHMMDKEYWIWGRYEESFFVINRTWGEKGRSTGPIFSHVRVVLWREIEHPNKSREIRGEFEGSGVKLSGIIGAKGTETLLLWGTLSE</sequence>
<gene>
    <name evidence="1" type="ORF">C1645_743559</name>
</gene>
<evidence type="ECO:0000313" key="2">
    <source>
        <dbReference type="Proteomes" id="UP000265703"/>
    </source>
</evidence>
<reference evidence="1 2" key="1">
    <citation type="submission" date="2018-06" db="EMBL/GenBank/DDBJ databases">
        <title>Comparative genomics reveals the genomic features of Rhizophagus irregularis, R. cerebriforme, R. diaphanum and Gigaspora rosea, and their symbiotic lifestyle signature.</title>
        <authorList>
            <person name="Morin E."/>
            <person name="San Clemente H."/>
            <person name="Chen E.C.H."/>
            <person name="De La Providencia I."/>
            <person name="Hainaut M."/>
            <person name="Kuo A."/>
            <person name="Kohler A."/>
            <person name="Murat C."/>
            <person name="Tang N."/>
            <person name="Roy S."/>
            <person name="Loubradou J."/>
            <person name="Henrissat B."/>
            <person name="Grigoriev I.V."/>
            <person name="Corradi N."/>
            <person name="Roux C."/>
            <person name="Martin F.M."/>
        </authorList>
    </citation>
    <scope>NUCLEOTIDE SEQUENCE [LARGE SCALE GENOMIC DNA]</scope>
    <source>
        <strain evidence="1 2">DAOM 227022</strain>
    </source>
</reference>
<protein>
    <submittedName>
        <fullName evidence="1">Uncharacterized protein</fullName>
    </submittedName>
</protein>
<dbReference type="AlphaFoldDB" id="A0A397SCZ8"/>